<feature type="region of interest" description="Disordered" evidence="6">
    <location>
        <begin position="473"/>
        <end position="549"/>
    </location>
</feature>
<dbReference type="CDD" id="cd00590">
    <property type="entry name" value="RRM_SF"/>
    <property type="match status" value="1"/>
</dbReference>
<dbReference type="AlphaFoldDB" id="A0A3D8QWX3"/>
<dbReference type="InterPro" id="IPR000504">
    <property type="entry name" value="RRM_dom"/>
</dbReference>
<feature type="compositionally biased region" description="Low complexity" evidence="6">
    <location>
        <begin position="18"/>
        <end position="31"/>
    </location>
</feature>
<dbReference type="GO" id="GO:0003729">
    <property type="term" value="F:mRNA binding"/>
    <property type="evidence" value="ECO:0007669"/>
    <property type="project" value="TreeGrafter"/>
</dbReference>
<feature type="region of interest" description="Disordered" evidence="6">
    <location>
        <begin position="211"/>
        <end position="239"/>
    </location>
</feature>
<dbReference type="SUPFAM" id="SSF54928">
    <property type="entry name" value="RNA-binding domain, RBD"/>
    <property type="match status" value="2"/>
</dbReference>
<dbReference type="Pfam" id="PF00076">
    <property type="entry name" value="RRM_1"/>
    <property type="match status" value="1"/>
</dbReference>
<keyword evidence="9" id="KW-1185">Reference proteome</keyword>
<dbReference type="GO" id="GO:0005737">
    <property type="term" value="C:cytoplasm"/>
    <property type="evidence" value="ECO:0007669"/>
    <property type="project" value="TreeGrafter"/>
</dbReference>
<dbReference type="STRING" id="1849047.A0A3D8QWX3"/>
<feature type="compositionally biased region" description="Low complexity" evidence="6">
    <location>
        <begin position="319"/>
        <end position="341"/>
    </location>
</feature>
<keyword evidence="5" id="KW-0694">RNA-binding</keyword>
<evidence type="ECO:0000313" key="8">
    <source>
        <dbReference type="EMBL" id="RDW66044.1"/>
    </source>
</evidence>
<evidence type="ECO:0000256" key="1">
    <source>
        <dbReference type="ARBA" id="ARBA00004123"/>
    </source>
</evidence>
<keyword evidence="4" id="KW-0539">Nucleus</keyword>
<dbReference type="PROSITE" id="PS50102">
    <property type="entry name" value="RRM"/>
    <property type="match status" value="1"/>
</dbReference>
<comment type="caution">
    <text evidence="8">The sequence shown here is derived from an EMBL/GenBank/DDBJ whole genome shotgun (WGS) entry which is preliminary data.</text>
</comment>
<evidence type="ECO:0000256" key="3">
    <source>
        <dbReference type="ARBA" id="ARBA00023161"/>
    </source>
</evidence>
<evidence type="ECO:0000256" key="5">
    <source>
        <dbReference type="PROSITE-ProRule" id="PRU00176"/>
    </source>
</evidence>
<feature type="compositionally biased region" description="Basic and acidic residues" evidence="6">
    <location>
        <begin position="480"/>
        <end position="489"/>
    </location>
</feature>
<evidence type="ECO:0000256" key="6">
    <source>
        <dbReference type="SAM" id="MobiDB-lite"/>
    </source>
</evidence>
<evidence type="ECO:0000256" key="4">
    <source>
        <dbReference type="ARBA" id="ARBA00023242"/>
    </source>
</evidence>
<keyword evidence="3" id="KW-0866">Nonsense-mediated mRNA decay</keyword>
<sequence length="549" mass="57923">MAAQVRPQTNGLLPIGVSQTSSSTPKTSTMKPPSPKLKVIVRRLAPGLTEAEFTTILGEEWKLGGGKVDWFLYKPGKDSKDPSKPSRPSRAYLHLTSGDHLISLSDAVRQLNFEDAMNTFNNPCLIGPPSVEFAPYGRVPGGRRRNDARAGTIDQDPEFMAFLEGLANPTTTVEPSETEVAKPEKVNTTPLVQFLKDKKANKSKEAALKLAKKQEAKGKGKEAAKETADEKKTKDGKADKLVEKAAKETVKILNRQAASQKKAKFDAVKAAEEAPVVVNSAGKSVRTFDHVPPRQRSAVIAAANRMFKRDINMAINQNSEKATTSAKETTEKAGNPAPKAAAAKRRGKDLDDNKTPNSAASPAAAPMVLLKKPAISSSAASGPVSKPTPTPPKPASARKPPPVLVPSEGATRAFVKHANPSQGVTEALLKEAMEKFGGVTLVEIDRRKGFAYVDFTEPEGLKKAMAANPTSVAQGTVQVMERKADKAERAPAPANPTAKKQPYQPPARGGRGGGGAGRRGGRGGGRGGQGGSSESSKPPPNASTAPAGK</sequence>
<feature type="compositionally biased region" description="Polar residues" evidence="6">
    <location>
        <begin position="1"/>
        <end position="11"/>
    </location>
</feature>
<dbReference type="PANTHER" id="PTHR13112">
    <property type="entry name" value="UPF3 REGULATOR OF NONSENSE TRANSCRIPTS-LIKE PROTEIN"/>
    <property type="match status" value="1"/>
</dbReference>
<protein>
    <recommendedName>
        <fullName evidence="7">RRM domain-containing protein</fullName>
    </recommendedName>
</protein>
<dbReference type="FunFam" id="3.30.70.330:FF:000637">
    <property type="entry name" value="Nonsense-mediated mRNA decay protein Upf3, putative"/>
    <property type="match status" value="1"/>
</dbReference>
<dbReference type="GO" id="GO:0000184">
    <property type="term" value="P:nuclear-transcribed mRNA catabolic process, nonsense-mediated decay"/>
    <property type="evidence" value="ECO:0007669"/>
    <property type="project" value="UniProtKB-KW"/>
</dbReference>
<feature type="compositionally biased region" description="Pro residues" evidence="6">
    <location>
        <begin position="386"/>
        <end position="404"/>
    </location>
</feature>
<dbReference type="Pfam" id="PF03467">
    <property type="entry name" value="Smg4_UPF3"/>
    <property type="match status" value="1"/>
</dbReference>
<reference evidence="8 9" key="1">
    <citation type="journal article" date="2018" name="IMA Fungus">
        <title>IMA Genome-F 9: Draft genome sequence of Annulohypoxylon stygium, Aspergillus mulundensis, Berkeleyomyces basicola (syn. Thielaviopsis basicola), Ceratocystis smalleyi, two Cercospora beticola strains, Coleophoma cylindrospora, Fusarium fracticaudum, Phialophora cf. hyalina, and Morchella septimelata.</title>
        <authorList>
            <person name="Wingfield B.D."/>
            <person name="Bills G.F."/>
            <person name="Dong Y."/>
            <person name="Huang W."/>
            <person name="Nel W.J."/>
            <person name="Swalarsk-Parry B.S."/>
            <person name="Vaghefi N."/>
            <person name="Wilken P.M."/>
            <person name="An Z."/>
            <person name="de Beer Z.W."/>
            <person name="De Vos L."/>
            <person name="Chen L."/>
            <person name="Duong T.A."/>
            <person name="Gao Y."/>
            <person name="Hammerbacher A."/>
            <person name="Kikkert J.R."/>
            <person name="Li Y."/>
            <person name="Li H."/>
            <person name="Li K."/>
            <person name="Li Q."/>
            <person name="Liu X."/>
            <person name="Ma X."/>
            <person name="Naidoo K."/>
            <person name="Pethybridge S.J."/>
            <person name="Sun J."/>
            <person name="Steenkamp E.T."/>
            <person name="van der Nest M.A."/>
            <person name="van Wyk S."/>
            <person name="Wingfield M.J."/>
            <person name="Xiong C."/>
            <person name="Yue Q."/>
            <person name="Zhang X."/>
        </authorList>
    </citation>
    <scope>NUCLEOTIDE SEQUENCE [LARGE SCALE GENOMIC DNA]</scope>
    <source>
        <strain evidence="8 9">BP6252</strain>
    </source>
</reference>
<dbReference type="Proteomes" id="UP000256645">
    <property type="component" value="Unassembled WGS sequence"/>
</dbReference>
<feature type="region of interest" description="Disordered" evidence="6">
    <location>
        <begin position="1"/>
        <end position="35"/>
    </location>
</feature>
<dbReference type="Gene3D" id="3.30.70.330">
    <property type="match status" value="2"/>
</dbReference>
<dbReference type="InterPro" id="IPR035979">
    <property type="entry name" value="RBD_domain_sf"/>
</dbReference>
<comment type="similarity">
    <text evidence="2">Belongs to the RENT3 family.</text>
</comment>
<organism evidence="8 9">
    <name type="scientific">Coleophoma cylindrospora</name>
    <dbReference type="NCBI Taxonomy" id="1849047"/>
    <lineage>
        <taxon>Eukaryota</taxon>
        <taxon>Fungi</taxon>
        <taxon>Dikarya</taxon>
        <taxon>Ascomycota</taxon>
        <taxon>Pezizomycotina</taxon>
        <taxon>Leotiomycetes</taxon>
        <taxon>Helotiales</taxon>
        <taxon>Dermateaceae</taxon>
        <taxon>Coleophoma</taxon>
    </lineage>
</organism>
<feature type="compositionally biased region" description="Gly residues" evidence="6">
    <location>
        <begin position="509"/>
        <end position="531"/>
    </location>
</feature>
<dbReference type="SMART" id="SM00360">
    <property type="entry name" value="RRM"/>
    <property type="match status" value="1"/>
</dbReference>
<proteinExistence type="inferred from homology"/>
<dbReference type="PANTHER" id="PTHR13112:SF0">
    <property type="entry name" value="FI21285P1"/>
    <property type="match status" value="1"/>
</dbReference>
<accession>A0A3D8QWX3</accession>
<dbReference type="EMBL" id="PDLM01000011">
    <property type="protein sequence ID" value="RDW66044.1"/>
    <property type="molecule type" value="Genomic_DNA"/>
</dbReference>
<dbReference type="GO" id="GO:0045727">
    <property type="term" value="P:positive regulation of translation"/>
    <property type="evidence" value="ECO:0007669"/>
    <property type="project" value="TreeGrafter"/>
</dbReference>
<gene>
    <name evidence="8" type="ORF">BP6252_09679</name>
</gene>
<evidence type="ECO:0000259" key="7">
    <source>
        <dbReference type="PROSITE" id="PS50102"/>
    </source>
</evidence>
<dbReference type="CDD" id="cd12455">
    <property type="entry name" value="RRM_like_Smg4_UPF3"/>
    <property type="match status" value="1"/>
</dbReference>
<dbReference type="GO" id="GO:0005730">
    <property type="term" value="C:nucleolus"/>
    <property type="evidence" value="ECO:0007669"/>
    <property type="project" value="TreeGrafter"/>
</dbReference>
<dbReference type="InterPro" id="IPR005120">
    <property type="entry name" value="UPF3_dom"/>
</dbReference>
<feature type="domain" description="RRM" evidence="7">
    <location>
        <begin position="411"/>
        <end position="484"/>
    </location>
</feature>
<dbReference type="InterPro" id="IPR012677">
    <property type="entry name" value="Nucleotide-bd_a/b_plait_sf"/>
</dbReference>
<evidence type="ECO:0000256" key="2">
    <source>
        <dbReference type="ARBA" id="ARBA00005991"/>
    </source>
</evidence>
<comment type="subcellular location">
    <subcellularLocation>
        <location evidence="1">Nucleus</location>
    </subcellularLocation>
</comment>
<dbReference type="InterPro" id="IPR039722">
    <property type="entry name" value="Upf3"/>
</dbReference>
<evidence type="ECO:0000313" key="9">
    <source>
        <dbReference type="Proteomes" id="UP000256645"/>
    </source>
</evidence>
<feature type="region of interest" description="Disordered" evidence="6">
    <location>
        <begin position="316"/>
        <end position="406"/>
    </location>
</feature>
<name>A0A3D8QWX3_9HELO</name>
<dbReference type="OrthoDB" id="18087at2759"/>